<dbReference type="Pfam" id="PF00135">
    <property type="entry name" value="COesterase"/>
    <property type="match status" value="1"/>
</dbReference>
<evidence type="ECO:0000256" key="3">
    <source>
        <dbReference type="RuleBase" id="RU361235"/>
    </source>
</evidence>
<evidence type="ECO:0000313" key="6">
    <source>
        <dbReference type="EMBL" id="GJJ10348.1"/>
    </source>
</evidence>
<evidence type="ECO:0000256" key="2">
    <source>
        <dbReference type="ARBA" id="ARBA00022801"/>
    </source>
</evidence>
<feature type="signal peptide" evidence="3">
    <location>
        <begin position="1"/>
        <end position="20"/>
    </location>
</feature>
<dbReference type="Gene3D" id="3.40.50.1820">
    <property type="entry name" value="alpha/beta hydrolase"/>
    <property type="match status" value="1"/>
</dbReference>
<dbReference type="EMBL" id="BPWL01000005">
    <property type="protein sequence ID" value="GJJ10348.1"/>
    <property type="molecule type" value="Genomic_DNA"/>
</dbReference>
<organism evidence="6 7">
    <name type="scientific">Clathrus columnatus</name>
    <dbReference type="NCBI Taxonomy" id="1419009"/>
    <lineage>
        <taxon>Eukaryota</taxon>
        <taxon>Fungi</taxon>
        <taxon>Dikarya</taxon>
        <taxon>Basidiomycota</taxon>
        <taxon>Agaricomycotina</taxon>
        <taxon>Agaricomycetes</taxon>
        <taxon>Phallomycetidae</taxon>
        <taxon>Phallales</taxon>
        <taxon>Clathraceae</taxon>
        <taxon>Clathrus</taxon>
    </lineage>
</organism>
<evidence type="ECO:0000256" key="1">
    <source>
        <dbReference type="ARBA" id="ARBA00005964"/>
    </source>
</evidence>
<protein>
    <recommendedName>
        <fullName evidence="3">Carboxylic ester hydrolase</fullName>
        <ecNumber evidence="3">3.1.1.-</ecNumber>
    </recommendedName>
</protein>
<dbReference type="AlphaFoldDB" id="A0AAV5ACH7"/>
<feature type="domain" description="Carboxylesterase type B" evidence="5">
    <location>
        <begin position="36"/>
        <end position="348"/>
    </location>
</feature>
<dbReference type="InterPro" id="IPR029058">
    <property type="entry name" value="AB_hydrolase_fold"/>
</dbReference>
<dbReference type="InterPro" id="IPR050309">
    <property type="entry name" value="Type-B_Carboxylest/Lipase"/>
</dbReference>
<gene>
    <name evidence="6" type="ORF">Clacol_004574</name>
</gene>
<name>A0AAV5ACH7_9AGAM</name>
<dbReference type="PROSITE" id="PS00122">
    <property type="entry name" value="CARBOXYLESTERASE_B_1"/>
    <property type="match status" value="1"/>
</dbReference>
<reference evidence="6" key="1">
    <citation type="submission" date="2021-10" db="EMBL/GenBank/DDBJ databases">
        <title>De novo Genome Assembly of Clathrus columnatus (Basidiomycota, Fungi) Using Illumina and Nanopore Sequence Data.</title>
        <authorList>
            <person name="Ogiso-Tanaka E."/>
            <person name="Itagaki H."/>
            <person name="Hosoya T."/>
            <person name="Hosaka K."/>
        </authorList>
    </citation>
    <scope>NUCLEOTIDE SEQUENCE</scope>
    <source>
        <strain evidence="6">MO-923</strain>
    </source>
</reference>
<dbReference type="EC" id="3.1.1.-" evidence="3"/>
<dbReference type="SUPFAM" id="SSF53474">
    <property type="entry name" value="alpha/beta-Hydrolases"/>
    <property type="match status" value="1"/>
</dbReference>
<comment type="caution">
    <text evidence="6">The sequence shown here is derived from an EMBL/GenBank/DDBJ whole genome shotgun (WGS) entry which is preliminary data.</text>
</comment>
<keyword evidence="3" id="KW-0732">Signal</keyword>
<accession>A0AAV5ACH7</accession>
<evidence type="ECO:0000259" key="5">
    <source>
        <dbReference type="Pfam" id="PF00135"/>
    </source>
</evidence>
<keyword evidence="4" id="KW-0472">Membrane</keyword>
<dbReference type="PANTHER" id="PTHR11559">
    <property type="entry name" value="CARBOXYLESTERASE"/>
    <property type="match status" value="1"/>
</dbReference>
<evidence type="ECO:0000313" key="7">
    <source>
        <dbReference type="Proteomes" id="UP001050691"/>
    </source>
</evidence>
<dbReference type="InterPro" id="IPR002018">
    <property type="entry name" value="CarbesteraseB"/>
</dbReference>
<evidence type="ECO:0000256" key="4">
    <source>
        <dbReference type="SAM" id="Phobius"/>
    </source>
</evidence>
<feature type="chain" id="PRO_5043110076" description="Carboxylic ester hydrolase" evidence="3">
    <location>
        <begin position="21"/>
        <end position="464"/>
    </location>
</feature>
<keyword evidence="4" id="KW-0812">Transmembrane</keyword>
<dbReference type="InterPro" id="IPR019826">
    <property type="entry name" value="Carboxylesterase_B_AS"/>
</dbReference>
<feature type="transmembrane region" description="Helical" evidence="4">
    <location>
        <begin position="429"/>
        <end position="450"/>
    </location>
</feature>
<proteinExistence type="inferred from homology"/>
<keyword evidence="2 3" id="KW-0378">Hydrolase</keyword>
<dbReference type="Proteomes" id="UP001050691">
    <property type="component" value="Unassembled WGS sequence"/>
</dbReference>
<comment type="similarity">
    <text evidence="1 3">Belongs to the type-B carboxylesterase/lipase family.</text>
</comment>
<keyword evidence="4" id="KW-1133">Transmembrane helix</keyword>
<sequence>MRVKNFAAVSSLIFFNICWASNKFVPPGPQINLGYISLVGNATSPTGEVNGPVQFFGSIPYAQSPLGPLRFKAPQPLNEVSPSQSSQVRVLDARNWGPPCIQQPALVGVGSEDCLLLNVWKPSGAKENDNLPVMVYIYGGGFVDGTPQAYPMYDWVAENQEIVAVSMGYRLNVFGFFKNSAMNSTDLNAGLLDQRAALEWVQRHISKFGGDPTKVTIVGESAGGASTVMQVVAYGGQKPVPFARAISESIGYGPMPTEEQSAAAFKLAASVAGCPTSDEEGLECLRQVSLGTLIAASNQVAPGQFSPIVSGPGTILPDSPTALIRAGKFALIDYIGGHCSNDGRTFTDGTPTTLLTQDQLIAAVLARWPSLTNETIDKILQLYPAPDVPGSPFDSEYDRTWVIEQDTEFGCMDWFLANRTAELAETATFTFRVFVIKVAYITLTLVSLLVEERTQGTASHRLTM</sequence>
<dbReference type="GO" id="GO:0016787">
    <property type="term" value="F:hydrolase activity"/>
    <property type="evidence" value="ECO:0007669"/>
    <property type="project" value="UniProtKB-KW"/>
</dbReference>
<keyword evidence="7" id="KW-1185">Reference proteome</keyword>